<reference evidence="1" key="1">
    <citation type="submission" date="2021-01" db="EMBL/GenBank/DDBJ databases">
        <authorList>
            <consortium name="Genoscope - CEA"/>
            <person name="William W."/>
        </authorList>
    </citation>
    <scope>NUCLEOTIDE SEQUENCE</scope>
</reference>
<name>A0A8S1KKL4_PARPR</name>
<evidence type="ECO:0000313" key="2">
    <source>
        <dbReference type="Proteomes" id="UP000688137"/>
    </source>
</evidence>
<organism evidence="1 2">
    <name type="scientific">Paramecium primaurelia</name>
    <dbReference type="NCBI Taxonomy" id="5886"/>
    <lineage>
        <taxon>Eukaryota</taxon>
        <taxon>Sar</taxon>
        <taxon>Alveolata</taxon>
        <taxon>Ciliophora</taxon>
        <taxon>Intramacronucleata</taxon>
        <taxon>Oligohymenophorea</taxon>
        <taxon>Peniculida</taxon>
        <taxon>Parameciidae</taxon>
        <taxon>Paramecium</taxon>
    </lineage>
</organism>
<dbReference type="OMA" id="IMDDYEN"/>
<keyword evidence="2" id="KW-1185">Reference proteome</keyword>
<gene>
    <name evidence="1" type="ORF">PPRIM_AZ9-3.1.T0220063</name>
</gene>
<dbReference type="AlphaFoldDB" id="A0A8S1KKL4"/>
<dbReference type="EMBL" id="CAJJDM010000020">
    <property type="protein sequence ID" value="CAD8054505.1"/>
    <property type="molecule type" value="Genomic_DNA"/>
</dbReference>
<protein>
    <submittedName>
        <fullName evidence="1">Uncharacterized protein</fullName>
    </submittedName>
</protein>
<comment type="caution">
    <text evidence="1">The sequence shown here is derived from an EMBL/GenBank/DDBJ whole genome shotgun (WGS) entry which is preliminary data.</text>
</comment>
<accession>A0A8S1KKL4</accession>
<dbReference type="Proteomes" id="UP000688137">
    <property type="component" value="Unassembled WGS sequence"/>
</dbReference>
<sequence length="172" mass="20553">MNANYPIYIQEIKENCAPLKDIQLSHKKSLPHIIESITQKIPQVKKQSIHKICSQQEQRIYSNIHKLKKQYNLLKEIGHVNPQLHQELQNTRNYQLPQKLVQYQKIQQSQGELNIENQDSTNNLNDCYLQDDIMCSNRKILLKPCMRNIMDDYENRYNEYSDSYINKYLDLN</sequence>
<proteinExistence type="predicted"/>
<evidence type="ECO:0000313" key="1">
    <source>
        <dbReference type="EMBL" id="CAD8054505.1"/>
    </source>
</evidence>